<sequence length="121" mass="11518">MNRSNAFLAVAVLACLFVAPQDSLTGNALGALTGGLVNAEIARDGGLLEAAVALGDADAGASIGTDPNGVTGVGVDAGVGNAGVGALAGLEADGQPTLRVSPLDAGERTAGRLFGTTDGGN</sequence>
<keyword evidence="2" id="KW-0732">Signal</keyword>
<feature type="region of interest" description="Disordered" evidence="1">
    <location>
        <begin position="96"/>
        <end position="121"/>
    </location>
</feature>
<dbReference type="PROSITE" id="PS51257">
    <property type="entry name" value="PROKAR_LIPOPROTEIN"/>
    <property type="match status" value="1"/>
</dbReference>
<dbReference type="EMBL" id="CP126223">
    <property type="protein sequence ID" value="WIA23682.1"/>
    <property type="molecule type" value="Genomic_DNA"/>
</dbReference>
<evidence type="ECO:0000256" key="2">
    <source>
        <dbReference type="SAM" id="SignalP"/>
    </source>
</evidence>
<keyword evidence="4" id="KW-1185">Reference proteome</keyword>
<name>A0ABY8UR23_TETOB</name>
<evidence type="ECO:0000313" key="3">
    <source>
        <dbReference type="EMBL" id="WIA23682.1"/>
    </source>
</evidence>
<feature type="signal peptide" evidence="2">
    <location>
        <begin position="1"/>
        <end position="23"/>
    </location>
</feature>
<reference evidence="3 4" key="1">
    <citation type="submission" date="2023-05" db="EMBL/GenBank/DDBJ databases">
        <title>A 100% complete, gapless, phased diploid assembly of the Scenedesmus obliquus UTEX 3031 genome.</title>
        <authorList>
            <person name="Biondi T.C."/>
            <person name="Hanschen E.R."/>
            <person name="Kwon T."/>
            <person name="Eng W."/>
            <person name="Kruse C.P.S."/>
            <person name="Koehler S.I."/>
            <person name="Kunde Y."/>
            <person name="Gleasner C.D."/>
            <person name="You Mak K.T."/>
            <person name="Polle J."/>
            <person name="Hovde B.T."/>
            <person name="Starkenburg S.R."/>
        </authorList>
    </citation>
    <scope>NUCLEOTIDE SEQUENCE [LARGE SCALE GENOMIC DNA]</scope>
    <source>
        <strain evidence="3 4">DOE0152z</strain>
    </source>
</reference>
<evidence type="ECO:0000313" key="4">
    <source>
        <dbReference type="Proteomes" id="UP001244341"/>
    </source>
</evidence>
<gene>
    <name evidence="3" type="ORF">OEZ85_000378</name>
</gene>
<protein>
    <submittedName>
        <fullName evidence="3">Uncharacterized protein</fullName>
    </submittedName>
</protein>
<organism evidence="3 4">
    <name type="scientific">Tetradesmus obliquus</name>
    <name type="common">Green alga</name>
    <name type="synonym">Acutodesmus obliquus</name>
    <dbReference type="NCBI Taxonomy" id="3088"/>
    <lineage>
        <taxon>Eukaryota</taxon>
        <taxon>Viridiplantae</taxon>
        <taxon>Chlorophyta</taxon>
        <taxon>core chlorophytes</taxon>
        <taxon>Chlorophyceae</taxon>
        <taxon>CS clade</taxon>
        <taxon>Sphaeropleales</taxon>
        <taxon>Scenedesmaceae</taxon>
        <taxon>Tetradesmus</taxon>
    </lineage>
</organism>
<proteinExistence type="predicted"/>
<dbReference type="Proteomes" id="UP001244341">
    <property type="component" value="Chromosome 16b"/>
</dbReference>
<evidence type="ECO:0000256" key="1">
    <source>
        <dbReference type="SAM" id="MobiDB-lite"/>
    </source>
</evidence>
<feature type="chain" id="PRO_5046369710" evidence="2">
    <location>
        <begin position="24"/>
        <end position="121"/>
    </location>
</feature>
<accession>A0ABY8UR23</accession>